<reference evidence="1" key="3">
    <citation type="journal article" date="2017" name="Nature">
        <title>Genome sequence of the progenitor of the wheat D genome Aegilops tauschii.</title>
        <authorList>
            <person name="Luo M.C."/>
            <person name="Gu Y.Q."/>
            <person name="Puiu D."/>
            <person name="Wang H."/>
            <person name="Twardziok S.O."/>
            <person name="Deal K.R."/>
            <person name="Huo N."/>
            <person name="Zhu T."/>
            <person name="Wang L."/>
            <person name="Wang Y."/>
            <person name="McGuire P.E."/>
            <person name="Liu S."/>
            <person name="Long H."/>
            <person name="Ramasamy R.K."/>
            <person name="Rodriguez J.C."/>
            <person name="Van S.L."/>
            <person name="Yuan L."/>
            <person name="Wang Z."/>
            <person name="Xia Z."/>
            <person name="Xiao L."/>
            <person name="Anderson O.D."/>
            <person name="Ouyang S."/>
            <person name="Liang Y."/>
            <person name="Zimin A.V."/>
            <person name="Pertea G."/>
            <person name="Qi P."/>
            <person name="Bennetzen J.L."/>
            <person name="Dai X."/>
            <person name="Dawson M.W."/>
            <person name="Muller H.G."/>
            <person name="Kugler K."/>
            <person name="Rivarola-Duarte L."/>
            <person name="Spannagl M."/>
            <person name="Mayer K.F.X."/>
            <person name="Lu F.H."/>
            <person name="Bevan M.W."/>
            <person name="Leroy P."/>
            <person name="Li P."/>
            <person name="You F.M."/>
            <person name="Sun Q."/>
            <person name="Liu Z."/>
            <person name="Lyons E."/>
            <person name="Wicker T."/>
            <person name="Salzberg S.L."/>
            <person name="Devos K.M."/>
            <person name="Dvorak J."/>
        </authorList>
    </citation>
    <scope>NUCLEOTIDE SEQUENCE [LARGE SCALE GENOMIC DNA]</scope>
    <source>
        <strain evidence="1">cv. AL8/78</strain>
    </source>
</reference>
<reference evidence="2" key="1">
    <citation type="journal article" date="2014" name="Science">
        <title>Ancient hybridizations among the ancestral genomes of bread wheat.</title>
        <authorList>
            <consortium name="International Wheat Genome Sequencing Consortium,"/>
            <person name="Marcussen T."/>
            <person name="Sandve S.R."/>
            <person name="Heier L."/>
            <person name="Spannagl M."/>
            <person name="Pfeifer M."/>
            <person name="Jakobsen K.S."/>
            <person name="Wulff B.B."/>
            <person name="Steuernagel B."/>
            <person name="Mayer K.F."/>
            <person name="Olsen O.A."/>
        </authorList>
    </citation>
    <scope>NUCLEOTIDE SEQUENCE [LARGE SCALE GENOMIC DNA]</scope>
    <source>
        <strain evidence="2">cv. AL8/78</strain>
    </source>
</reference>
<keyword evidence="2" id="KW-1185">Reference proteome</keyword>
<protein>
    <submittedName>
        <fullName evidence="1">Uncharacterized protein</fullName>
    </submittedName>
</protein>
<evidence type="ECO:0000313" key="2">
    <source>
        <dbReference type="Proteomes" id="UP000015105"/>
    </source>
</evidence>
<dbReference type="Proteomes" id="UP000015105">
    <property type="component" value="Chromosome 3D"/>
</dbReference>
<proteinExistence type="predicted"/>
<dbReference type="AlphaFoldDB" id="A0A453GYM2"/>
<organism evidence="1 2">
    <name type="scientific">Aegilops tauschii subsp. strangulata</name>
    <name type="common">Goatgrass</name>
    <dbReference type="NCBI Taxonomy" id="200361"/>
    <lineage>
        <taxon>Eukaryota</taxon>
        <taxon>Viridiplantae</taxon>
        <taxon>Streptophyta</taxon>
        <taxon>Embryophyta</taxon>
        <taxon>Tracheophyta</taxon>
        <taxon>Spermatophyta</taxon>
        <taxon>Magnoliopsida</taxon>
        <taxon>Liliopsida</taxon>
        <taxon>Poales</taxon>
        <taxon>Poaceae</taxon>
        <taxon>BOP clade</taxon>
        <taxon>Pooideae</taxon>
        <taxon>Triticodae</taxon>
        <taxon>Triticeae</taxon>
        <taxon>Triticinae</taxon>
        <taxon>Aegilops</taxon>
    </lineage>
</organism>
<accession>A0A453GYM2</accession>
<reference evidence="2" key="2">
    <citation type="journal article" date="2017" name="Nat. Plants">
        <title>The Aegilops tauschii genome reveals multiple impacts of transposons.</title>
        <authorList>
            <person name="Zhao G."/>
            <person name="Zou C."/>
            <person name="Li K."/>
            <person name="Wang K."/>
            <person name="Li T."/>
            <person name="Gao L."/>
            <person name="Zhang X."/>
            <person name="Wang H."/>
            <person name="Yang Z."/>
            <person name="Liu X."/>
            <person name="Jiang W."/>
            <person name="Mao L."/>
            <person name="Kong X."/>
            <person name="Jiao Y."/>
            <person name="Jia J."/>
        </authorList>
    </citation>
    <scope>NUCLEOTIDE SEQUENCE [LARGE SCALE GENOMIC DNA]</scope>
    <source>
        <strain evidence="2">cv. AL8/78</strain>
    </source>
</reference>
<name>A0A453GYM2_AEGTS</name>
<reference evidence="1" key="5">
    <citation type="journal article" date="2021" name="G3 (Bethesda)">
        <title>Aegilops tauschii genome assembly Aet v5.0 features greater sequence contiguity and improved annotation.</title>
        <authorList>
            <person name="Wang L."/>
            <person name="Zhu T."/>
            <person name="Rodriguez J.C."/>
            <person name="Deal K.R."/>
            <person name="Dubcovsky J."/>
            <person name="McGuire P.E."/>
            <person name="Lux T."/>
            <person name="Spannagl M."/>
            <person name="Mayer K.F.X."/>
            <person name="Baldrich P."/>
            <person name="Meyers B.C."/>
            <person name="Huo N."/>
            <person name="Gu Y.Q."/>
            <person name="Zhou H."/>
            <person name="Devos K.M."/>
            <person name="Bennetzen J.L."/>
            <person name="Unver T."/>
            <person name="Budak H."/>
            <person name="Gulick P.J."/>
            <person name="Galiba G."/>
            <person name="Kalapos B."/>
            <person name="Nelson D.R."/>
            <person name="Li P."/>
            <person name="You F.M."/>
            <person name="Luo M.C."/>
            <person name="Dvorak J."/>
        </authorList>
    </citation>
    <scope>NUCLEOTIDE SEQUENCE [LARGE SCALE GENOMIC DNA]</scope>
    <source>
        <strain evidence="1">cv. AL8/78</strain>
    </source>
</reference>
<sequence>MLPPLSSLKVTHILLCGRLIACSDFTHIVVISRNVM</sequence>
<dbReference type="Gramene" id="AET3Gv21259800.2">
    <property type="protein sequence ID" value="AET3Gv21259800.2"/>
    <property type="gene ID" value="AET3Gv21259800"/>
</dbReference>
<reference evidence="1" key="4">
    <citation type="submission" date="2019-03" db="UniProtKB">
        <authorList>
            <consortium name="EnsemblPlants"/>
        </authorList>
    </citation>
    <scope>IDENTIFICATION</scope>
</reference>
<dbReference type="EnsemblPlants" id="AET3Gv21259800.2">
    <property type="protein sequence ID" value="AET3Gv21259800.2"/>
    <property type="gene ID" value="AET3Gv21259800"/>
</dbReference>
<evidence type="ECO:0000313" key="1">
    <source>
        <dbReference type="EnsemblPlants" id="AET3Gv21259800.2"/>
    </source>
</evidence>